<dbReference type="EMBL" id="QNGE01000172">
    <property type="protein sequence ID" value="KAA3681571.1"/>
    <property type="molecule type" value="Genomic_DNA"/>
</dbReference>
<feature type="compositionally biased region" description="Basic and acidic residues" evidence="3">
    <location>
        <begin position="262"/>
        <end position="272"/>
    </location>
</feature>
<evidence type="ECO:0000256" key="1">
    <source>
        <dbReference type="ARBA" id="ARBA00022441"/>
    </source>
</evidence>
<keyword evidence="6" id="KW-1185">Reference proteome</keyword>
<dbReference type="InterPro" id="IPR011333">
    <property type="entry name" value="SKP1/BTB/POZ_sf"/>
</dbReference>
<dbReference type="Pfam" id="PF00651">
    <property type="entry name" value="BTB"/>
    <property type="match status" value="1"/>
</dbReference>
<dbReference type="SMART" id="SM00875">
    <property type="entry name" value="BACK"/>
    <property type="match status" value="1"/>
</dbReference>
<organism evidence="5 6">
    <name type="scientific">Paragonimus westermani</name>
    <dbReference type="NCBI Taxonomy" id="34504"/>
    <lineage>
        <taxon>Eukaryota</taxon>
        <taxon>Metazoa</taxon>
        <taxon>Spiralia</taxon>
        <taxon>Lophotrochozoa</taxon>
        <taxon>Platyhelminthes</taxon>
        <taxon>Trematoda</taxon>
        <taxon>Digenea</taxon>
        <taxon>Plagiorchiida</taxon>
        <taxon>Troglotremata</taxon>
        <taxon>Troglotrematidae</taxon>
        <taxon>Paragonimus</taxon>
    </lineage>
</organism>
<evidence type="ECO:0000313" key="5">
    <source>
        <dbReference type="EMBL" id="KAA3681571.1"/>
    </source>
</evidence>
<evidence type="ECO:0000256" key="2">
    <source>
        <dbReference type="ARBA" id="ARBA00022737"/>
    </source>
</evidence>
<accession>A0A5J4P195</accession>
<dbReference type="Pfam" id="PF07707">
    <property type="entry name" value="BACK"/>
    <property type="match status" value="1"/>
</dbReference>
<dbReference type="Gene3D" id="1.25.40.420">
    <property type="match status" value="1"/>
</dbReference>
<dbReference type="InterPro" id="IPR017096">
    <property type="entry name" value="BTB-kelch_protein"/>
</dbReference>
<dbReference type="SMART" id="SM00612">
    <property type="entry name" value="Kelch"/>
    <property type="match status" value="5"/>
</dbReference>
<dbReference type="Pfam" id="PF01344">
    <property type="entry name" value="Kelch_1"/>
    <property type="match status" value="2"/>
</dbReference>
<dbReference type="InterPro" id="IPR006652">
    <property type="entry name" value="Kelch_1"/>
</dbReference>
<dbReference type="Proteomes" id="UP000324629">
    <property type="component" value="Unassembled WGS sequence"/>
</dbReference>
<dbReference type="PROSITE" id="PS50097">
    <property type="entry name" value="BTB"/>
    <property type="match status" value="1"/>
</dbReference>
<protein>
    <submittedName>
        <fullName evidence="5">Kelch-like protein 2/3</fullName>
    </submittedName>
</protein>
<dbReference type="SUPFAM" id="SSF54695">
    <property type="entry name" value="POZ domain"/>
    <property type="match status" value="1"/>
</dbReference>
<feature type="domain" description="BTB" evidence="4">
    <location>
        <begin position="31"/>
        <end position="95"/>
    </location>
</feature>
<name>A0A5J4P195_9TREM</name>
<evidence type="ECO:0000313" key="6">
    <source>
        <dbReference type="Proteomes" id="UP000324629"/>
    </source>
</evidence>
<dbReference type="InterPro" id="IPR011705">
    <property type="entry name" value="BACK"/>
</dbReference>
<dbReference type="PANTHER" id="PTHR24412:SF489">
    <property type="entry name" value="RING FINGER DOMAIN AND KELCH REPEAT-CONTAINING PROTEIN DDB_G0271372"/>
    <property type="match status" value="1"/>
</dbReference>
<evidence type="ECO:0000259" key="4">
    <source>
        <dbReference type="PROSITE" id="PS50097"/>
    </source>
</evidence>
<dbReference type="SMART" id="SM00225">
    <property type="entry name" value="BTB"/>
    <property type="match status" value="1"/>
</dbReference>
<evidence type="ECO:0000256" key="3">
    <source>
        <dbReference type="SAM" id="MobiDB-lite"/>
    </source>
</evidence>
<reference evidence="5 6" key="1">
    <citation type="journal article" date="2019" name="Gigascience">
        <title>Whole-genome sequence of the oriental lung fluke Paragonimus westermani.</title>
        <authorList>
            <person name="Oey H."/>
            <person name="Zakrzewski M."/>
            <person name="Narain K."/>
            <person name="Devi K.R."/>
            <person name="Agatsuma T."/>
            <person name="Nawaratna S."/>
            <person name="Gobert G.N."/>
            <person name="Jones M.K."/>
            <person name="Ragan M.A."/>
            <person name="McManus D.P."/>
            <person name="Krause L."/>
        </authorList>
    </citation>
    <scope>NUCLEOTIDE SEQUENCE [LARGE SCALE GENOMIC DNA]</scope>
    <source>
        <strain evidence="5 6">IND2009</strain>
    </source>
</reference>
<dbReference type="Gene3D" id="2.120.10.80">
    <property type="entry name" value="Kelch-type beta propeller"/>
    <property type="match status" value="1"/>
</dbReference>
<keyword evidence="2" id="KW-0677">Repeat</keyword>
<feature type="region of interest" description="Disordered" evidence="3">
    <location>
        <begin position="262"/>
        <end position="287"/>
    </location>
</feature>
<dbReference type="Gene3D" id="3.30.710.10">
    <property type="entry name" value="Potassium Channel Kv1.1, Chain A"/>
    <property type="match status" value="1"/>
</dbReference>
<keyword evidence="1" id="KW-0880">Kelch repeat</keyword>
<dbReference type="PANTHER" id="PTHR24412">
    <property type="entry name" value="KELCH PROTEIN"/>
    <property type="match status" value="1"/>
</dbReference>
<dbReference type="InterPro" id="IPR000210">
    <property type="entry name" value="BTB/POZ_dom"/>
</dbReference>
<gene>
    <name evidence="5" type="ORF">DEA37_0007632</name>
</gene>
<dbReference type="SUPFAM" id="SSF117281">
    <property type="entry name" value="Kelch motif"/>
    <property type="match status" value="1"/>
</dbReference>
<comment type="caution">
    <text evidence="5">The sequence shown here is derived from an EMBL/GenBank/DDBJ whole genome shotgun (WGS) entry which is preliminary data.</text>
</comment>
<sequence length="637" mass="71522">MSANEKQFTDSTAASNTLQMFNQQRMRGEECTFVLSNGTHSHQVHRCLLRAISPVIDKACQLNPTMKEFCLNHLSEHALEQFVQYMYTADLTLDGSSAFELGEQAERLQIPFISECTKTYIKESLSVENCIMYLLAAKQKNHEELKNVCLRFCVDHYEELVTHEDYLKIPPEEYISILSDSDLYMQDEGSLFNSVYAWLNHDREGRAQFAQQLSEHIRYPLLGVRKLLDMLKDEANSCFHNHICKALVDFGQLAEPLARSRWERRPSDLSKLKEHKKTQSPAASPTPPATELCAIKVHFSCNFVLLPTFQPQKSYILAVVGGRSQSRKLMRDIVCFRVSIASEERSNQCANGKTGDSMEHRAQMLHDEKSFANVNINTLSSGNLRLLPNVRKGFGAVNVSQQIFLIGGSPAFSMHSVDVFDVASEEWLIGPPLQVGRCWHGVSKHEKCIFAVGGCDQRSKMLTHCEMLDTRVGHWQPILEMPRPRMSLGACCSNAILYAVGGVSEASVDCFELRSGRWRPIASLDDVHEAPGVLHFGDQLYVLGGAGSAASLTCVHRYQISENRWEQICDMPLARAFSATAVIDHYAFVVGGRDETGPCQSIQAYDFNRNSWSILDLTLPSPRSSSCAVVIRHEDTV</sequence>
<dbReference type="PIRSF" id="PIRSF037037">
    <property type="entry name" value="Kelch-like_protein_gigaxonin"/>
    <property type="match status" value="1"/>
</dbReference>
<proteinExistence type="predicted"/>
<dbReference type="AlphaFoldDB" id="A0A5J4P195"/>
<dbReference type="InterPro" id="IPR015915">
    <property type="entry name" value="Kelch-typ_b-propeller"/>
</dbReference>